<dbReference type="InterPro" id="IPR008571">
    <property type="entry name" value="HerA-like"/>
</dbReference>
<sequence length="558" mass="60833">MAELLNRRGFEGVEAGEAAGVAPTGPADAGIGAVFEISGSSSQVMLDLDAIDRLSSDPDGAIAASGQVGSQIKMRVGATWIVANVRSMRLSQTHEGTVIAQVDFLGEGDQERLTGKLYRFRRGVTRFPTPGTPVFPVSTADLKQIYAADDRAHVEIGQVYPTKDIRAALYVDAMLGKHFALLGSTGTGKSTSAALILHRICELAPQGHIVMIDPHGEYGAAFRTTGEVYDVTNLQMPYWLMNFEEHCEVLVTSDGSDRQVDSDILAKCLLAAKGKNRLAAEFGKLTVDSPIPYLLSDLLNLITLEMGKLDRATDSAPYLRLKTKLEEVKNDPRYTFMFSGMLVADTMAAFLGRIFRLPADGKPISIIDVSGVPNEITSVVVAVLSRMVFDFAIWSRNEPQRPILLVCEEAHRYVPSDRNADGSSVGRILSRIAKEGRKYGVSLGLITQRPSDLAEGVLSQCGTIISMRLNNDRDQAYVRAAMPEGARGFLDSIPALRNRECIVCGEGVATPIRVLFDDLDEAKRPASSDPLFSELWRETGGEEGIINRTVRRWRAQGR</sequence>
<dbReference type="Proteomes" id="UP000219494">
    <property type="component" value="Unassembled WGS sequence"/>
</dbReference>
<dbReference type="InterPro" id="IPR002789">
    <property type="entry name" value="HerA_central"/>
</dbReference>
<gene>
    <name evidence="2" type="ORF">SAMN06297144_0279</name>
</gene>
<dbReference type="OrthoDB" id="9806951at2"/>
<keyword evidence="3" id="KW-1185">Reference proteome</keyword>
<dbReference type="PANTHER" id="PTHR42957">
    <property type="entry name" value="HELICASE MJ1565-RELATED"/>
    <property type="match status" value="1"/>
</dbReference>
<dbReference type="PANTHER" id="PTHR42957:SF1">
    <property type="entry name" value="HELICASE MJ1565-RELATED"/>
    <property type="match status" value="1"/>
</dbReference>
<protein>
    <recommendedName>
        <fullName evidence="1">Helicase HerA central domain-containing protein</fullName>
    </recommendedName>
</protein>
<name>A0A285QBQ6_9SPHN</name>
<feature type="domain" description="Helicase HerA central" evidence="1">
    <location>
        <begin position="154"/>
        <end position="388"/>
    </location>
</feature>
<dbReference type="AlphaFoldDB" id="A0A285QBQ6"/>
<dbReference type="CDD" id="cd01127">
    <property type="entry name" value="TrwB_TraG_TraD_VirD4"/>
    <property type="match status" value="1"/>
</dbReference>
<accession>A0A285QBQ6</accession>
<dbReference type="Gene3D" id="3.40.50.300">
    <property type="entry name" value="P-loop containing nucleotide triphosphate hydrolases"/>
    <property type="match status" value="2"/>
</dbReference>
<reference evidence="2 3" key="1">
    <citation type="submission" date="2017-07" db="EMBL/GenBank/DDBJ databases">
        <authorList>
            <person name="Sun Z.S."/>
            <person name="Albrecht U."/>
            <person name="Echele G."/>
            <person name="Lee C.C."/>
        </authorList>
    </citation>
    <scope>NUCLEOTIDE SEQUENCE [LARGE SCALE GENOMIC DNA]</scope>
    <source>
        <strain evidence="2 3">CGMCC 1.12672</strain>
    </source>
</reference>
<organism evidence="2 3">
    <name type="scientific">Sphingomonas guangdongensis</name>
    <dbReference type="NCBI Taxonomy" id="1141890"/>
    <lineage>
        <taxon>Bacteria</taxon>
        <taxon>Pseudomonadati</taxon>
        <taxon>Pseudomonadota</taxon>
        <taxon>Alphaproteobacteria</taxon>
        <taxon>Sphingomonadales</taxon>
        <taxon>Sphingomonadaceae</taxon>
        <taxon>Sphingomonas</taxon>
    </lineage>
</organism>
<dbReference type="InterPro" id="IPR027417">
    <property type="entry name" value="P-loop_NTPase"/>
</dbReference>
<evidence type="ECO:0000313" key="3">
    <source>
        <dbReference type="Proteomes" id="UP000219494"/>
    </source>
</evidence>
<dbReference type="EMBL" id="OBMI01000001">
    <property type="protein sequence ID" value="SOB78914.1"/>
    <property type="molecule type" value="Genomic_DNA"/>
</dbReference>
<proteinExistence type="predicted"/>
<evidence type="ECO:0000313" key="2">
    <source>
        <dbReference type="EMBL" id="SOB78914.1"/>
    </source>
</evidence>
<dbReference type="Pfam" id="PF01935">
    <property type="entry name" value="DUF87"/>
    <property type="match status" value="1"/>
</dbReference>
<evidence type="ECO:0000259" key="1">
    <source>
        <dbReference type="Pfam" id="PF01935"/>
    </source>
</evidence>
<dbReference type="SUPFAM" id="SSF52540">
    <property type="entry name" value="P-loop containing nucleoside triphosphate hydrolases"/>
    <property type="match status" value="1"/>
</dbReference>
<dbReference type="RefSeq" id="WP_097062231.1">
    <property type="nucleotide sequence ID" value="NZ_OBMI01000001.1"/>
</dbReference>